<organism evidence="1 2">
    <name type="scientific">Coprinellus micaceus</name>
    <name type="common">Glistening ink-cap mushroom</name>
    <name type="synonym">Coprinus micaceus</name>
    <dbReference type="NCBI Taxonomy" id="71717"/>
    <lineage>
        <taxon>Eukaryota</taxon>
        <taxon>Fungi</taxon>
        <taxon>Dikarya</taxon>
        <taxon>Basidiomycota</taxon>
        <taxon>Agaricomycotina</taxon>
        <taxon>Agaricomycetes</taxon>
        <taxon>Agaricomycetidae</taxon>
        <taxon>Agaricales</taxon>
        <taxon>Agaricineae</taxon>
        <taxon>Psathyrellaceae</taxon>
        <taxon>Coprinellus</taxon>
    </lineage>
</organism>
<reference evidence="1 2" key="1">
    <citation type="journal article" date="2019" name="Nat. Ecol. Evol.">
        <title>Megaphylogeny resolves global patterns of mushroom evolution.</title>
        <authorList>
            <person name="Varga T."/>
            <person name="Krizsan K."/>
            <person name="Foldi C."/>
            <person name="Dima B."/>
            <person name="Sanchez-Garcia M."/>
            <person name="Sanchez-Ramirez S."/>
            <person name="Szollosi G.J."/>
            <person name="Szarkandi J.G."/>
            <person name="Papp V."/>
            <person name="Albert L."/>
            <person name="Andreopoulos W."/>
            <person name="Angelini C."/>
            <person name="Antonin V."/>
            <person name="Barry K.W."/>
            <person name="Bougher N.L."/>
            <person name="Buchanan P."/>
            <person name="Buyck B."/>
            <person name="Bense V."/>
            <person name="Catcheside P."/>
            <person name="Chovatia M."/>
            <person name="Cooper J."/>
            <person name="Damon W."/>
            <person name="Desjardin D."/>
            <person name="Finy P."/>
            <person name="Geml J."/>
            <person name="Haridas S."/>
            <person name="Hughes K."/>
            <person name="Justo A."/>
            <person name="Karasinski D."/>
            <person name="Kautmanova I."/>
            <person name="Kiss B."/>
            <person name="Kocsube S."/>
            <person name="Kotiranta H."/>
            <person name="LaButti K.M."/>
            <person name="Lechner B.E."/>
            <person name="Liimatainen K."/>
            <person name="Lipzen A."/>
            <person name="Lukacs Z."/>
            <person name="Mihaltcheva S."/>
            <person name="Morgado L.N."/>
            <person name="Niskanen T."/>
            <person name="Noordeloos M.E."/>
            <person name="Ohm R.A."/>
            <person name="Ortiz-Santana B."/>
            <person name="Ovrebo C."/>
            <person name="Racz N."/>
            <person name="Riley R."/>
            <person name="Savchenko A."/>
            <person name="Shiryaev A."/>
            <person name="Soop K."/>
            <person name="Spirin V."/>
            <person name="Szebenyi C."/>
            <person name="Tomsovsky M."/>
            <person name="Tulloss R.E."/>
            <person name="Uehling J."/>
            <person name="Grigoriev I.V."/>
            <person name="Vagvolgyi C."/>
            <person name="Papp T."/>
            <person name="Martin F.M."/>
            <person name="Miettinen O."/>
            <person name="Hibbett D.S."/>
            <person name="Nagy L.G."/>
        </authorList>
    </citation>
    <scope>NUCLEOTIDE SEQUENCE [LARGE SCALE GENOMIC DNA]</scope>
    <source>
        <strain evidence="1 2">FP101781</strain>
    </source>
</reference>
<accession>A0A4Y7SEV9</accession>
<dbReference type="AlphaFoldDB" id="A0A4Y7SEV9"/>
<name>A0A4Y7SEV9_COPMI</name>
<proteinExistence type="predicted"/>
<dbReference type="EMBL" id="QPFP01000144">
    <property type="protein sequence ID" value="TEB20344.1"/>
    <property type="molecule type" value="Genomic_DNA"/>
</dbReference>
<comment type="caution">
    <text evidence="1">The sequence shown here is derived from an EMBL/GenBank/DDBJ whole genome shotgun (WGS) entry which is preliminary data.</text>
</comment>
<dbReference type="Proteomes" id="UP000298030">
    <property type="component" value="Unassembled WGS sequence"/>
</dbReference>
<sequence length="68" mass="7769">MSSLVCSIMKAVREVVRWRPEMGLRVEARGKCPSSRWLVLSHEESLSSTKSKYPSRCSNYLAEPTRNP</sequence>
<evidence type="ECO:0000313" key="1">
    <source>
        <dbReference type="EMBL" id="TEB20344.1"/>
    </source>
</evidence>
<protein>
    <submittedName>
        <fullName evidence="1">Uncharacterized protein</fullName>
    </submittedName>
</protein>
<evidence type="ECO:0000313" key="2">
    <source>
        <dbReference type="Proteomes" id="UP000298030"/>
    </source>
</evidence>
<keyword evidence="2" id="KW-1185">Reference proteome</keyword>
<gene>
    <name evidence="1" type="ORF">FA13DRAFT_1743143</name>
</gene>